<dbReference type="Gene3D" id="1.10.357.10">
    <property type="entry name" value="Tetracycline Repressor, domain 2"/>
    <property type="match status" value="1"/>
</dbReference>
<organism evidence="6 7">
    <name type="scientific">Micromonospora andamanensis</name>
    <dbReference type="NCBI Taxonomy" id="1287068"/>
    <lineage>
        <taxon>Bacteria</taxon>
        <taxon>Bacillati</taxon>
        <taxon>Actinomycetota</taxon>
        <taxon>Actinomycetes</taxon>
        <taxon>Micromonosporales</taxon>
        <taxon>Micromonosporaceae</taxon>
        <taxon>Micromonospora</taxon>
    </lineage>
</organism>
<evidence type="ECO:0000256" key="4">
    <source>
        <dbReference type="PROSITE-ProRule" id="PRU00335"/>
    </source>
</evidence>
<keyword evidence="2 4" id="KW-0238">DNA-binding</keyword>
<accession>A0ABQ4I1X8</accession>
<keyword evidence="3" id="KW-0804">Transcription</keyword>
<dbReference type="SUPFAM" id="SSF48498">
    <property type="entry name" value="Tetracyclin repressor-like, C-terminal domain"/>
    <property type="match status" value="1"/>
</dbReference>
<dbReference type="Pfam" id="PF00440">
    <property type="entry name" value="TetR_N"/>
    <property type="match status" value="1"/>
</dbReference>
<dbReference type="PROSITE" id="PS50977">
    <property type="entry name" value="HTH_TETR_2"/>
    <property type="match status" value="1"/>
</dbReference>
<dbReference type="InterPro" id="IPR036271">
    <property type="entry name" value="Tet_transcr_reg_TetR-rel_C_sf"/>
</dbReference>
<feature type="DNA-binding region" description="H-T-H motif" evidence="4">
    <location>
        <begin position="35"/>
        <end position="54"/>
    </location>
</feature>
<dbReference type="PANTHER" id="PTHR30055:SF234">
    <property type="entry name" value="HTH-TYPE TRANSCRIPTIONAL REGULATOR BETI"/>
    <property type="match status" value="1"/>
</dbReference>
<comment type="caution">
    <text evidence="6">The sequence shown here is derived from an EMBL/GenBank/DDBJ whole genome shotgun (WGS) entry which is preliminary data.</text>
</comment>
<sequence length="233" mass="25432">MSKSPRRTYRTGLSREIVVDAAVALTVERGLDGWSMRDLTAYLDTSLSVIYHHVGDKERVCASVVDRIYAGMNLAVDESDWRTLLHDVLTLMIDHLARYPGVASWLLRNGPQTELLLPLLDVGVTRMLEAGWGDEAAIAYSFAFNTCLGAIALGDLDVSDPDSGLVGLGRMLESHPSTGSGAAQMQWMVARFTGDVADRAAARQEYCRYTLDRILDGLEARLSEIVSAGSAPR</sequence>
<evidence type="ECO:0000259" key="5">
    <source>
        <dbReference type="PROSITE" id="PS50977"/>
    </source>
</evidence>
<proteinExistence type="predicted"/>
<evidence type="ECO:0000256" key="2">
    <source>
        <dbReference type="ARBA" id="ARBA00023125"/>
    </source>
</evidence>
<gene>
    <name evidence="6" type="ORF">Van01_51180</name>
</gene>
<dbReference type="InterPro" id="IPR050109">
    <property type="entry name" value="HTH-type_TetR-like_transc_reg"/>
</dbReference>
<keyword evidence="7" id="KW-1185">Reference proteome</keyword>
<protein>
    <submittedName>
        <fullName evidence="6">TetR family transcriptional regulator</fullName>
    </submittedName>
</protein>
<evidence type="ECO:0000313" key="6">
    <source>
        <dbReference type="EMBL" id="GIJ11904.1"/>
    </source>
</evidence>
<dbReference type="RefSeq" id="WP_204012692.1">
    <property type="nucleotide sequence ID" value="NZ_BOOZ01000039.1"/>
</dbReference>
<keyword evidence="1" id="KW-0805">Transcription regulation</keyword>
<dbReference type="PANTHER" id="PTHR30055">
    <property type="entry name" value="HTH-TYPE TRANSCRIPTIONAL REGULATOR RUTR"/>
    <property type="match status" value="1"/>
</dbReference>
<dbReference type="InterPro" id="IPR009057">
    <property type="entry name" value="Homeodomain-like_sf"/>
</dbReference>
<evidence type="ECO:0000313" key="7">
    <source>
        <dbReference type="Proteomes" id="UP000647017"/>
    </source>
</evidence>
<name>A0ABQ4I1X8_9ACTN</name>
<evidence type="ECO:0000256" key="1">
    <source>
        <dbReference type="ARBA" id="ARBA00023015"/>
    </source>
</evidence>
<reference evidence="6 7" key="1">
    <citation type="submission" date="2021-01" db="EMBL/GenBank/DDBJ databases">
        <title>Whole genome shotgun sequence of Verrucosispora andamanensis NBRC 109075.</title>
        <authorList>
            <person name="Komaki H."/>
            <person name="Tamura T."/>
        </authorList>
    </citation>
    <scope>NUCLEOTIDE SEQUENCE [LARGE SCALE GENOMIC DNA]</scope>
    <source>
        <strain evidence="6 7">NBRC 109075</strain>
    </source>
</reference>
<evidence type="ECO:0000256" key="3">
    <source>
        <dbReference type="ARBA" id="ARBA00023163"/>
    </source>
</evidence>
<dbReference type="Proteomes" id="UP000647017">
    <property type="component" value="Unassembled WGS sequence"/>
</dbReference>
<dbReference type="EMBL" id="BOOZ01000039">
    <property type="protein sequence ID" value="GIJ11904.1"/>
    <property type="molecule type" value="Genomic_DNA"/>
</dbReference>
<feature type="domain" description="HTH tetR-type" evidence="5">
    <location>
        <begin position="12"/>
        <end position="72"/>
    </location>
</feature>
<dbReference type="InterPro" id="IPR001647">
    <property type="entry name" value="HTH_TetR"/>
</dbReference>
<dbReference type="SUPFAM" id="SSF46689">
    <property type="entry name" value="Homeodomain-like"/>
    <property type="match status" value="1"/>
</dbReference>